<evidence type="ECO:0000313" key="3">
    <source>
        <dbReference type="Proteomes" id="UP000190166"/>
    </source>
</evidence>
<reference evidence="2 3" key="1">
    <citation type="submission" date="2017-02" db="EMBL/GenBank/DDBJ databases">
        <authorList>
            <person name="Peterson S.W."/>
        </authorList>
    </citation>
    <scope>NUCLEOTIDE SEQUENCE [LARGE SCALE GENOMIC DNA]</scope>
    <source>
        <strain evidence="2 3">DSM 18108</strain>
    </source>
</reference>
<dbReference type="STRING" id="393003.SAMN05660461_4677"/>
<dbReference type="Gene3D" id="2.60.40.1120">
    <property type="entry name" value="Carboxypeptidase-like, regulatory domain"/>
    <property type="match status" value="1"/>
</dbReference>
<dbReference type="EMBL" id="FUZZ01000004">
    <property type="protein sequence ID" value="SKD08800.1"/>
    <property type="molecule type" value="Genomic_DNA"/>
</dbReference>
<dbReference type="AlphaFoldDB" id="A0A1T5P7S7"/>
<evidence type="ECO:0000313" key="2">
    <source>
        <dbReference type="EMBL" id="SKD08800.1"/>
    </source>
</evidence>
<evidence type="ECO:0008006" key="4">
    <source>
        <dbReference type="Google" id="ProtNLM"/>
    </source>
</evidence>
<name>A0A1T5P7S7_9BACT</name>
<protein>
    <recommendedName>
        <fullName evidence="4">Carboxypeptidase regulatory-like domain-containing protein</fullName>
    </recommendedName>
</protein>
<feature type="signal peptide" evidence="1">
    <location>
        <begin position="1"/>
        <end position="24"/>
    </location>
</feature>
<proteinExistence type="predicted"/>
<keyword evidence="1" id="KW-0732">Signal</keyword>
<evidence type="ECO:0000256" key="1">
    <source>
        <dbReference type="SAM" id="SignalP"/>
    </source>
</evidence>
<feature type="chain" id="PRO_5013273333" description="Carboxypeptidase regulatory-like domain-containing protein" evidence="1">
    <location>
        <begin position="25"/>
        <end position="223"/>
    </location>
</feature>
<dbReference type="RefSeq" id="WP_133256188.1">
    <property type="nucleotide sequence ID" value="NZ_FUZZ01000004.1"/>
</dbReference>
<dbReference type="Proteomes" id="UP000190166">
    <property type="component" value="Unassembled WGS sequence"/>
</dbReference>
<gene>
    <name evidence="2" type="ORF">SAMN05660461_4677</name>
</gene>
<sequence>MKKSIVGTLALATMVIGMSAFKSADVTAVKSVDSTAAMVDSIATDSLVSLDSVKVFSVDSLQRLDSLKGFDSLMTVDSLMGIDSLQKVDSLSGIDSLQRMDSLQVDSLSGMDSLQVDSLTGIDSLQKVDSLQGKDSLKVLAVEGGSITGKITPADSATEVEADNGTDKLKGAISQGAFTIPAAKAGAYTITILGKSPYKNAVIKDVKVEDGKATDLGEIKLEQ</sequence>
<organism evidence="2 3">
    <name type="scientific">Chitinophaga ginsengisegetis</name>
    <dbReference type="NCBI Taxonomy" id="393003"/>
    <lineage>
        <taxon>Bacteria</taxon>
        <taxon>Pseudomonadati</taxon>
        <taxon>Bacteroidota</taxon>
        <taxon>Chitinophagia</taxon>
        <taxon>Chitinophagales</taxon>
        <taxon>Chitinophagaceae</taxon>
        <taxon>Chitinophaga</taxon>
    </lineage>
</organism>
<accession>A0A1T5P7S7</accession>
<keyword evidence="3" id="KW-1185">Reference proteome</keyword>